<protein>
    <submittedName>
        <fullName evidence="1">Uncharacterized protein</fullName>
    </submittedName>
</protein>
<organism evidence="1">
    <name type="scientific">bioreactor metagenome</name>
    <dbReference type="NCBI Taxonomy" id="1076179"/>
    <lineage>
        <taxon>unclassified sequences</taxon>
        <taxon>metagenomes</taxon>
        <taxon>ecological metagenomes</taxon>
    </lineage>
</organism>
<comment type="caution">
    <text evidence="1">The sequence shown here is derived from an EMBL/GenBank/DDBJ whole genome shotgun (WGS) entry which is preliminary data.</text>
</comment>
<dbReference type="EMBL" id="VSSQ01075790">
    <property type="protein sequence ID" value="MPN26312.1"/>
    <property type="molecule type" value="Genomic_DNA"/>
</dbReference>
<name>A0A645GKC0_9ZZZZ</name>
<accession>A0A645GKC0</accession>
<dbReference type="AlphaFoldDB" id="A0A645GKC0"/>
<proteinExistence type="predicted"/>
<sequence length="77" mass="8591">MIRFRPAIAGTISTIDSGPNRPFVDSKELSPINSAAARIDGMISMNTSEMALMKRWNGFCFCWETVWRNSSPVLLPV</sequence>
<gene>
    <name evidence="1" type="ORF">SDC9_173736</name>
</gene>
<evidence type="ECO:0000313" key="1">
    <source>
        <dbReference type="EMBL" id="MPN26312.1"/>
    </source>
</evidence>
<reference evidence="1" key="1">
    <citation type="submission" date="2019-08" db="EMBL/GenBank/DDBJ databases">
        <authorList>
            <person name="Kucharzyk K."/>
            <person name="Murdoch R.W."/>
            <person name="Higgins S."/>
            <person name="Loffler F."/>
        </authorList>
    </citation>
    <scope>NUCLEOTIDE SEQUENCE</scope>
</reference>